<comment type="caution">
    <text evidence="2">The sequence shown here is derived from an EMBL/GenBank/DDBJ whole genome shotgun (WGS) entry which is preliminary data.</text>
</comment>
<protein>
    <submittedName>
        <fullName evidence="2">Erythromycin esterase family protein</fullName>
    </submittedName>
</protein>
<feature type="transmembrane region" description="Helical" evidence="1">
    <location>
        <begin position="12"/>
        <end position="31"/>
    </location>
</feature>
<dbReference type="CDD" id="cd14728">
    <property type="entry name" value="Ere-like"/>
    <property type="match status" value="1"/>
</dbReference>
<evidence type="ECO:0000256" key="1">
    <source>
        <dbReference type="SAM" id="Phobius"/>
    </source>
</evidence>
<dbReference type="PANTHER" id="PTHR31299">
    <property type="entry name" value="ESTERASE, PUTATIVE (AFU_ORTHOLOGUE AFUA_1G05850)-RELATED"/>
    <property type="match status" value="1"/>
</dbReference>
<name>A0A7X2P2D8_9FIRM</name>
<dbReference type="AlphaFoldDB" id="A0A7X2P2D8"/>
<keyword evidence="1" id="KW-0472">Membrane</keyword>
<dbReference type="PANTHER" id="PTHR31299:SF0">
    <property type="entry name" value="ESTERASE, PUTATIVE (AFU_ORTHOLOGUE AFUA_1G05850)-RELATED"/>
    <property type="match status" value="1"/>
</dbReference>
<dbReference type="Gene3D" id="3.40.1660.10">
    <property type="entry name" value="EreA-like (biosynthetic domain)"/>
    <property type="match status" value="2"/>
</dbReference>
<dbReference type="InterPro" id="IPR052036">
    <property type="entry name" value="Hydrolase/PRTase-associated"/>
</dbReference>
<dbReference type="Pfam" id="PF05139">
    <property type="entry name" value="Erythro_esteras"/>
    <property type="match status" value="1"/>
</dbReference>
<keyword evidence="3" id="KW-1185">Reference proteome</keyword>
<gene>
    <name evidence="2" type="ORF">FYJ57_05125</name>
</gene>
<sequence>MKKDHAKKRYIGKIIVAFLFGAAIMAFIRYISYGGMNSGTQVNNEEFLKVAEEIDDIAIPENVKIFALGEATHGNKEFQELKLDMFRKMVEEYNCKAFALEADYGGCLLVNQYIHGEGKNTEDDAVEALAFHIYQTDEMRALIRYMADYNKQAKPEEMLSFYGFDMQNSDLDQKCVDEAFSELKMQYTDMEDAAETLKNIPGMEMYAQAARCYLQNQELSNASNVDYAKIRDHYMAENIDWIYEHVQKANESMLMISGHNGHVAKKSTYTTFMGEELFEKYGDDYFVIGTDFYKTECNLPGKNGKRITRKFYSADPLANTAYALGMDMTYLDFDKLQKSEKIKKIINQSMLMGSLGEGYSLLNKILPNSYRINDVPAELYDGMIIVINATPTDIKH</sequence>
<evidence type="ECO:0000313" key="3">
    <source>
        <dbReference type="Proteomes" id="UP000440513"/>
    </source>
</evidence>
<evidence type="ECO:0000313" key="2">
    <source>
        <dbReference type="EMBL" id="MST66124.1"/>
    </source>
</evidence>
<dbReference type="EMBL" id="VUMS01000007">
    <property type="protein sequence ID" value="MST66124.1"/>
    <property type="molecule type" value="Genomic_DNA"/>
</dbReference>
<dbReference type="SUPFAM" id="SSF159501">
    <property type="entry name" value="EreA/ChaN-like"/>
    <property type="match status" value="1"/>
</dbReference>
<dbReference type="RefSeq" id="WP_154431793.1">
    <property type="nucleotide sequence ID" value="NZ_VUMS01000007.1"/>
</dbReference>
<organism evidence="2 3">
    <name type="scientific">Oliverpabstia intestinalis</name>
    <dbReference type="NCBI Taxonomy" id="2606633"/>
    <lineage>
        <taxon>Bacteria</taxon>
        <taxon>Bacillati</taxon>
        <taxon>Bacillota</taxon>
        <taxon>Clostridia</taxon>
        <taxon>Lachnospirales</taxon>
        <taxon>Lachnospiraceae</taxon>
        <taxon>Oliverpabstia</taxon>
    </lineage>
</organism>
<keyword evidence="1" id="KW-0812">Transmembrane</keyword>
<dbReference type="GO" id="GO:0046677">
    <property type="term" value="P:response to antibiotic"/>
    <property type="evidence" value="ECO:0007669"/>
    <property type="project" value="InterPro"/>
</dbReference>
<accession>A0A7X2P2D8</accession>
<reference evidence="2 3" key="1">
    <citation type="submission" date="2019-08" db="EMBL/GenBank/DDBJ databases">
        <title>In-depth cultivation of the pig gut microbiome towards novel bacterial diversity and tailored functional studies.</title>
        <authorList>
            <person name="Wylensek D."/>
            <person name="Hitch T.C.A."/>
            <person name="Clavel T."/>
        </authorList>
    </citation>
    <scope>NUCLEOTIDE SEQUENCE [LARGE SCALE GENOMIC DNA]</scope>
    <source>
        <strain evidence="2 3">BSM-380-WT-5A</strain>
    </source>
</reference>
<dbReference type="Gene3D" id="1.20.1440.30">
    <property type="entry name" value="Biosynthetic Protein domain"/>
    <property type="match status" value="1"/>
</dbReference>
<dbReference type="Proteomes" id="UP000440513">
    <property type="component" value="Unassembled WGS sequence"/>
</dbReference>
<dbReference type="InterPro" id="IPR007815">
    <property type="entry name" value="Emycin_Estase"/>
</dbReference>
<dbReference type="Gene3D" id="3.30.1870.10">
    <property type="entry name" value="EreA-like, domain 2"/>
    <property type="match status" value="1"/>
</dbReference>
<proteinExistence type="predicted"/>
<keyword evidence="1" id="KW-1133">Transmembrane helix</keyword>